<dbReference type="OrthoDB" id="8478585at2"/>
<organism evidence="3 4">
    <name type="scientific">Bosea psychrotolerans</name>
    <dbReference type="NCBI Taxonomy" id="1871628"/>
    <lineage>
        <taxon>Bacteria</taxon>
        <taxon>Pseudomonadati</taxon>
        <taxon>Pseudomonadota</taxon>
        <taxon>Alphaproteobacteria</taxon>
        <taxon>Hyphomicrobiales</taxon>
        <taxon>Boseaceae</taxon>
        <taxon>Bosea</taxon>
    </lineage>
</organism>
<feature type="region of interest" description="Disordered" evidence="2">
    <location>
        <begin position="206"/>
        <end position="253"/>
    </location>
</feature>
<evidence type="ECO:0000256" key="1">
    <source>
        <dbReference type="ARBA" id="ARBA00023063"/>
    </source>
</evidence>
<dbReference type="GO" id="GO:0051131">
    <property type="term" value="P:chaperone-mediated protein complex assembly"/>
    <property type="evidence" value="ECO:0007669"/>
    <property type="project" value="InterPro"/>
</dbReference>
<feature type="compositionally biased region" description="Polar residues" evidence="2">
    <location>
        <begin position="240"/>
        <end position="253"/>
    </location>
</feature>
<gene>
    <name evidence="3" type="ORF">CYD53_13416</name>
</gene>
<keyword evidence="1" id="KW-0534">Nitrate assimilation</keyword>
<evidence type="ECO:0000256" key="2">
    <source>
        <dbReference type="SAM" id="MobiDB-lite"/>
    </source>
</evidence>
<keyword evidence="4" id="KW-1185">Reference proteome</keyword>
<evidence type="ECO:0000313" key="3">
    <source>
        <dbReference type="EMBL" id="POR45412.1"/>
    </source>
</evidence>
<dbReference type="PANTHER" id="PTHR43680:SF2">
    <property type="entry name" value="NITRATE REDUCTASE MOLYBDENUM COFACTOR ASSEMBLY CHAPERONE NARJ"/>
    <property type="match status" value="1"/>
</dbReference>
<dbReference type="GO" id="GO:0051082">
    <property type="term" value="F:unfolded protein binding"/>
    <property type="evidence" value="ECO:0007669"/>
    <property type="project" value="InterPro"/>
</dbReference>
<reference evidence="3 4" key="1">
    <citation type="submission" date="2018-01" db="EMBL/GenBank/DDBJ databases">
        <title>Genomic Encyclopedia of Type Strains, Phase III (KMG-III): the genomes of soil and plant-associated and newly described type strains.</title>
        <authorList>
            <person name="Whitman W."/>
        </authorList>
    </citation>
    <scope>NUCLEOTIDE SEQUENCE [LARGE SCALE GENOMIC DNA]</scope>
    <source>
        <strain evidence="3 4">1131</strain>
    </source>
</reference>
<protein>
    <submittedName>
        <fullName evidence="3">Respiratory nitrate reductase chaperone NarJ</fullName>
    </submittedName>
</protein>
<dbReference type="InterPro" id="IPR003765">
    <property type="entry name" value="NO3_reductase_chaperone_NarJ"/>
</dbReference>
<dbReference type="RefSeq" id="WP_103721529.1">
    <property type="nucleotide sequence ID" value="NZ_PQFZ01000034.1"/>
</dbReference>
<dbReference type="InterPro" id="IPR020945">
    <property type="entry name" value="DMSO/NO3_reduct_chaperone"/>
</dbReference>
<dbReference type="EMBL" id="PQFZ01000034">
    <property type="protein sequence ID" value="POR45412.1"/>
    <property type="molecule type" value="Genomic_DNA"/>
</dbReference>
<dbReference type="AlphaFoldDB" id="A0A2S4LSH4"/>
<evidence type="ECO:0000313" key="4">
    <source>
        <dbReference type="Proteomes" id="UP000236919"/>
    </source>
</evidence>
<dbReference type="GO" id="GO:0016530">
    <property type="term" value="F:metallochaperone activity"/>
    <property type="evidence" value="ECO:0007669"/>
    <property type="project" value="TreeGrafter"/>
</dbReference>
<comment type="caution">
    <text evidence="3">The sequence shown here is derived from an EMBL/GenBank/DDBJ whole genome shotgun (WGS) entry which is preliminary data.</text>
</comment>
<dbReference type="Proteomes" id="UP000236919">
    <property type="component" value="Unassembled WGS sequence"/>
</dbReference>
<dbReference type="InterPro" id="IPR036411">
    <property type="entry name" value="TorD-like_sf"/>
</dbReference>
<dbReference type="Pfam" id="PF02613">
    <property type="entry name" value="Nitrate_red_del"/>
    <property type="match status" value="1"/>
</dbReference>
<dbReference type="Gene3D" id="1.10.3480.10">
    <property type="entry name" value="TorD-like"/>
    <property type="match status" value="1"/>
</dbReference>
<accession>A0A2S4LSH4</accession>
<dbReference type="GO" id="GO:0042128">
    <property type="term" value="P:nitrate assimilation"/>
    <property type="evidence" value="ECO:0007669"/>
    <property type="project" value="UniProtKB-KW"/>
</dbReference>
<name>A0A2S4LSH4_9HYPH</name>
<dbReference type="PANTHER" id="PTHR43680">
    <property type="entry name" value="NITRATE REDUCTASE MOLYBDENUM COFACTOR ASSEMBLY CHAPERONE"/>
    <property type="match status" value="1"/>
</dbReference>
<dbReference type="SUPFAM" id="SSF89155">
    <property type="entry name" value="TorD-like"/>
    <property type="match status" value="1"/>
</dbReference>
<dbReference type="NCBIfam" id="TIGR00684">
    <property type="entry name" value="narJ"/>
    <property type="match status" value="1"/>
</dbReference>
<proteinExistence type="predicted"/>
<sequence>MKTLKVLSALLSYPTEELLAARGELIEVIEREGVLPGTERAAVKRLIDGLADGDLMDLQERYILLFDRTRALSLHLFEHVHGESRDRGQAMVDLIKVYEDGGYTPTVTELPDFLPLFLEYAATRSPAEAVELIGQPAHVFAALRERLRKRSSPYEAVFAALGKLSKVKPDAAMIARLLAEPDPEPDDLEALDAAWAEEEVLFGPGAAAEDCGKDTLSAKLRQARRPAPGLEPVPGAGPRTQITHSGISPRTGA</sequence>